<name>F0X183_9STRA</name>
<dbReference type="AlphaFoldDB" id="F0X183"/>
<proteinExistence type="predicted"/>
<gene>
    <name evidence="1" type="primary">AlNc14C570G12177</name>
    <name evidence="1" type="ORF">ALNC14_136850</name>
</gene>
<protein>
    <submittedName>
        <fullName evidence="1">AlNc14C570G12177 protein</fullName>
    </submittedName>
</protein>
<reference evidence="1" key="1">
    <citation type="journal article" date="2011" name="PLoS Biol.">
        <title>Gene gain and loss during evolution of obligate parasitism in the white rust pathogen of Arabidopsis thaliana.</title>
        <authorList>
            <person name="Kemen E."/>
            <person name="Gardiner A."/>
            <person name="Schultz-Larsen T."/>
            <person name="Kemen A.C."/>
            <person name="Balmuth A.L."/>
            <person name="Robert-Seilaniantz A."/>
            <person name="Bailey K."/>
            <person name="Holub E."/>
            <person name="Studholme D.J."/>
            <person name="Maclean D."/>
            <person name="Jones J.D."/>
        </authorList>
    </citation>
    <scope>NUCLEOTIDE SEQUENCE</scope>
</reference>
<reference evidence="1" key="2">
    <citation type="submission" date="2011-02" db="EMBL/GenBank/DDBJ databases">
        <authorList>
            <person name="MacLean D."/>
        </authorList>
    </citation>
    <scope>NUCLEOTIDE SEQUENCE</scope>
</reference>
<sequence>MNCNDNPRHPLLLRPLLASYHEISHYASFLVSRITIQTNPQRVISHGTVKQYLGGMITPILIERSSPMHWALSEDDYDLTSTERDGVKHRPRQLSDKHPLQDVYYHIAGFSLQKNAMTMLQNAIPSTHPSKKI</sequence>
<accession>F0X183</accession>
<dbReference type="HOGENOM" id="CLU_1910542_0_0_1"/>
<evidence type="ECO:0000313" key="1">
    <source>
        <dbReference type="EMBL" id="CCA27541.1"/>
    </source>
</evidence>
<organism evidence="1">
    <name type="scientific">Albugo laibachii Nc14</name>
    <dbReference type="NCBI Taxonomy" id="890382"/>
    <lineage>
        <taxon>Eukaryota</taxon>
        <taxon>Sar</taxon>
        <taxon>Stramenopiles</taxon>
        <taxon>Oomycota</taxon>
        <taxon>Peronosporomycetes</taxon>
        <taxon>Albuginales</taxon>
        <taxon>Albuginaceae</taxon>
        <taxon>Albugo</taxon>
    </lineage>
</organism>
<dbReference type="EMBL" id="FR824595">
    <property type="protein sequence ID" value="CCA27541.1"/>
    <property type="molecule type" value="Genomic_DNA"/>
</dbReference>